<dbReference type="SUPFAM" id="SSF53187">
    <property type="entry name" value="Zn-dependent exopeptidases"/>
    <property type="match status" value="1"/>
</dbReference>
<name>A0ABU3BP22_9BACT</name>
<keyword evidence="3 7" id="KW-0378">Hydrolase</keyword>
<dbReference type="GO" id="GO:0008745">
    <property type="term" value="F:N-acetylmuramoyl-L-alanine amidase activity"/>
    <property type="evidence" value="ECO:0007669"/>
    <property type="project" value="UniProtKB-EC"/>
</dbReference>
<dbReference type="PANTHER" id="PTHR30404:SF0">
    <property type="entry name" value="N-ACETYLMURAMOYL-L-ALANINE AMIDASE AMIC"/>
    <property type="match status" value="1"/>
</dbReference>
<dbReference type="Proteomes" id="UP001267426">
    <property type="component" value="Unassembled WGS sequence"/>
</dbReference>
<proteinExistence type="predicted"/>
<dbReference type="CDD" id="cd02696">
    <property type="entry name" value="MurNAc-LAA"/>
    <property type="match status" value="1"/>
</dbReference>
<feature type="chain" id="PRO_5045255967" description="N-acetylmuramoyl-L-alanine amidase" evidence="5">
    <location>
        <begin position="21"/>
        <end position="491"/>
    </location>
</feature>
<feature type="signal peptide" evidence="5">
    <location>
        <begin position="1"/>
        <end position="20"/>
    </location>
</feature>
<organism evidence="7 8">
    <name type="scientific">Rubrivirga litoralis</name>
    <dbReference type="NCBI Taxonomy" id="3075598"/>
    <lineage>
        <taxon>Bacteria</taxon>
        <taxon>Pseudomonadati</taxon>
        <taxon>Rhodothermota</taxon>
        <taxon>Rhodothermia</taxon>
        <taxon>Rhodothermales</taxon>
        <taxon>Rubricoccaceae</taxon>
        <taxon>Rubrivirga</taxon>
    </lineage>
</organism>
<dbReference type="EC" id="3.5.1.28" evidence="2"/>
<dbReference type="EMBL" id="JAVRHT010000007">
    <property type="protein sequence ID" value="MDT0631052.1"/>
    <property type="molecule type" value="Genomic_DNA"/>
</dbReference>
<gene>
    <name evidence="7" type="ORF">RM540_04755</name>
</gene>
<feature type="domain" description="MurNAc-LAA" evidence="6">
    <location>
        <begin position="322"/>
        <end position="475"/>
    </location>
</feature>
<comment type="catalytic activity">
    <reaction evidence="1">
        <text>Hydrolyzes the link between N-acetylmuramoyl residues and L-amino acid residues in certain cell-wall glycopeptides.</text>
        <dbReference type="EC" id="3.5.1.28"/>
    </reaction>
</comment>
<feature type="compositionally biased region" description="Pro residues" evidence="4">
    <location>
        <begin position="212"/>
        <end position="237"/>
    </location>
</feature>
<evidence type="ECO:0000256" key="4">
    <source>
        <dbReference type="SAM" id="MobiDB-lite"/>
    </source>
</evidence>
<feature type="compositionally biased region" description="Basic and acidic residues" evidence="4">
    <location>
        <begin position="151"/>
        <end position="162"/>
    </location>
</feature>
<keyword evidence="8" id="KW-1185">Reference proteome</keyword>
<evidence type="ECO:0000313" key="8">
    <source>
        <dbReference type="Proteomes" id="UP001267426"/>
    </source>
</evidence>
<dbReference type="SMART" id="SM00646">
    <property type="entry name" value="Ami_3"/>
    <property type="match status" value="1"/>
</dbReference>
<reference evidence="7 8" key="1">
    <citation type="submission" date="2023-09" db="EMBL/GenBank/DDBJ databases">
        <authorList>
            <person name="Rey-Velasco X."/>
        </authorList>
    </citation>
    <scope>NUCLEOTIDE SEQUENCE [LARGE SCALE GENOMIC DNA]</scope>
    <source>
        <strain evidence="7 8">F394</strain>
    </source>
</reference>
<evidence type="ECO:0000256" key="3">
    <source>
        <dbReference type="ARBA" id="ARBA00022801"/>
    </source>
</evidence>
<keyword evidence="5" id="KW-0732">Signal</keyword>
<evidence type="ECO:0000256" key="5">
    <source>
        <dbReference type="SAM" id="SignalP"/>
    </source>
</evidence>
<dbReference type="Gene3D" id="3.40.630.40">
    <property type="entry name" value="Zn-dependent exopeptidases"/>
    <property type="match status" value="1"/>
</dbReference>
<dbReference type="PANTHER" id="PTHR30404">
    <property type="entry name" value="N-ACETYLMURAMOYL-L-ALANINE AMIDASE"/>
    <property type="match status" value="1"/>
</dbReference>
<evidence type="ECO:0000256" key="2">
    <source>
        <dbReference type="ARBA" id="ARBA00011901"/>
    </source>
</evidence>
<dbReference type="Pfam" id="PF01520">
    <property type="entry name" value="Amidase_3"/>
    <property type="match status" value="1"/>
</dbReference>
<evidence type="ECO:0000313" key="7">
    <source>
        <dbReference type="EMBL" id="MDT0631052.1"/>
    </source>
</evidence>
<protein>
    <recommendedName>
        <fullName evidence="2">N-acetylmuramoyl-L-alanine amidase</fullName>
        <ecNumber evidence="2">3.5.1.28</ecNumber>
    </recommendedName>
</protein>
<dbReference type="RefSeq" id="WP_311662393.1">
    <property type="nucleotide sequence ID" value="NZ_JAVRHT010000007.1"/>
</dbReference>
<comment type="caution">
    <text evidence="7">The sequence shown here is derived from an EMBL/GenBank/DDBJ whole genome shotgun (WGS) entry which is preliminary data.</text>
</comment>
<evidence type="ECO:0000259" key="6">
    <source>
        <dbReference type="SMART" id="SM00646"/>
    </source>
</evidence>
<accession>A0ABU3BP22</accession>
<feature type="region of interest" description="Disordered" evidence="4">
    <location>
        <begin position="142"/>
        <end position="239"/>
    </location>
</feature>
<sequence>MRAFALAAALLVGPAVPSVATPPPGGVPHADPPARVEAVSFDRDGRTATVRVHLSSPVEAFSADARAGRLEIVLNGARPAPALRQGGAEWPVQSYRVEAEGDRVVLSFRIEGGVAVRAAADPGSNDVILSFSDGAMGGARVAGWGAPRPARQAERARPDAGRATRSAAGWRPAADPVRPDLPPLADAAPPRTPARPSPRPAPRAEPPRRQPPRPAAPAPRPMPTVDPAPTQPRPVPPVASGALEVQAPDVDLPDASRWQLDTVVLDAGHGGQDHGAVGHGTSDKEVAWGVVSRLGPMIERELGVRVVYTRDDDTFVELRERGRIANRSNGKLFISVHANAAGSSSASGTETFFLAPHREASAKDVMERENSVIELESQPELYEDFDDQGDILQAMAMSAYQEESQALAGLIEREFVASGRSSRGVKQAGFIVLWAASMPAVLVETGFVTNPDDARLLSSDAGLDATAEAIFRAVRAYKGRYERGLHPQHGG</sequence>
<feature type="compositionally biased region" description="Pro residues" evidence="4">
    <location>
        <begin position="190"/>
        <end position="204"/>
    </location>
</feature>
<dbReference type="InterPro" id="IPR050695">
    <property type="entry name" value="N-acetylmuramoyl_amidase_3"/>
</dbReference>
<dbReference type="InterPro" id="IPR002508">
    <property type="entry name" value="MurNAc-LAA_cat"/>
</dbReference>
<evidence type="ECO:0000256" key="1">
    <source>
        <dbReference type="ARBA" id="ARBA00001561"/>
    </source>
</evidence>